<protein>
    <submittedName>
        <fullName evidence="6">AraC family transcriptional regulator</fullName>
    </submittedName>
</protein>
<feature type="domain" description="HTH araC/xylS-type" evidence="5">
    <location>
        <begin position="27"/>
        <end position="125"/>
    </location>
</feature>
<gene>
    <name evidence="6" type="ORF">ABZ510_23920</name>
</gene>
<keyword evidence="1" id="KW-0805">Transcription regulation</keyword>
<dbReference type="PANTHER" id="PTHR46796:SF13">
    <property type="entry name" value="HTH-TYPE TRANSCRIPTIONAL ACTIVATOR RHAS"/>
    <property type="match status" value="1"/>
</dbReference>
<evidence type="ECO:0000256" key="1">
    <source>
        <dbReference type="ARBA" id="ARBA00023015"/>
    </source>
</evidence>
<evidence type="ECO:0000313" key="7">
    <source>
        <dbReference type="Proteomes" id="UP001550628"/>
    </source>
</evidence>
<reference evidence="6 7" key="1">
    <citation type="submission" date="2024-06" db="EMBL/GenBank/DDBJ databases">
        <title>The Natural Products Discovery Center: Release of the First 8490 Sequenced Strains for Exploring Actinobacteria Biosynthetic Diversity.</title>
        <authorList>
            <person name="Kalkreuter E."/>
            <person name="Kautsar S.A."/>
            <person name="Yang D."/>
            <person name="Bader C.D."/>
            <person name="Teijaro C.N."/>
            <person name="Fluegel L."/>
            <person name="Davis C.M."/>
            <person name="Simpson J.R."/>
            <person name="Lauterbach L."/>
            <person name="Steele A.D."/>
            <person name="Gui C."/>
            <person name="Meng S."/>
            <person name="Li G."/>
            <person name="Viehrig K."/>
            <person name="Ye F."/>
            <person name="Su P."/>
            <person name="Kiefer A.F."/>
            <person name="Nichols A."/>
            <person name="Cepeda A.J."/>
            <person name="Yan W."/>
            <person name="Fan B."/>
            <person name="Jiang Y."/>
            <person name="Adhikari A."/>
            <person name="Zheng C.-J."/>
            <person name="Schuster L."/>
            <person name="Cowan T.M."/>
            <person name="Smanski M.J."/>
            <person name="Chevrette M.G."/>
            <person name="De Carvalho L.P.S."/>
            <person name="Shen B."/>
        </authorList>
    </citation>
    <scope>NUCLEOTIDE SEQUENCE [LARGE SCALE GENOMIC DNA]</scope>
    <source>
        <strain evidence="6 7">NPDC019708</strain>
    </source>
</reference>
<keyword evidence="7" id="KW-1185">Reference proteome</keyword>
<dbReference type="PROSITE" id="PS01124">
    <property type="entry name" value="HTH_ARAC_FAMILY_2"/>
    <property type="match status" value="1"/>
</dbReference>
<keyword evidence="2" id="KW-0238">DNA-binding</keyword>
<evidence type="ECO:0000256" key="2">
    <source>
        <dbReference type="ARBA" id="ARBA00023125"/>
    </source>
</evidence>
<comment type="caution">
    <text evidence="6">The sequence shown here is derived from an EMBL/GenBank/DDBJ whole genome shotgun (WGS) entry which is preliminary data.</text>
</comment>
<dbReference type="Pfam" id="PF12833">
    <property type="entry name" value="HTH_18"/>
    <property type="match status" value="1"/>
</dbReference>
<proteinExistence type="predicted"/>
<dbReference type="EMBL" id="JBEYBF010000018">
    <property type="protein sequence ID" value="MEU1954903.1"/>
    <property type="molecule type" value="Genomic_DNA"/>
</dbReference>
<organism evidence="6 7">
    <name type="scientific">Nocardia rhamnosiphila</name>
    <dbReference type="NCBI Taxonomy" id="426716"/>
    <lineage>
        <taxon>Bacteria</taxon>
        <taxon>Bacillati</taxon>
        <taxon>Actinomycetota</taxon>
        <taxon>Actinomycetes</taxon>
        <taxon>Mycobacteriales</taxon>
        <taxon>Nocardiaceae</taxon>
        <taxon>Nocardia</taxon>
    </lineage>
</organism>
<dbReference type="Gene3D" id="1.10.10.60">
    <property type="entry name" value="Homeodomain-like"/>
    <property type="match status" value="2"/>
</dbReference>
<dbReference type="SMART" id="SM00342">
    <property type="entry name" value="HTH_ARAC"/>
    <property type="match status" value="1"/>
</dbReference>
<dbReference type="InterPro" id="IPR009057">
    <property type="entry name" value="Homeodomain-like_sf"/>
</dbReference>
<evidence type="ECO:0000256" key="3">
    <source>
        <dbReference type="ARBA" id="ARBA00023163"/>
    </source>
</evidence>
<dbReference type="InterPro" id="IPR050204">
    <property type="entry name" value="AraC_XylS_family_regulators"/>
</dbReference>
<name>A0ABV2WVL4_9NOCA</name>
<dbReference type="Proteomes" id="UP001550628">
    <property type="component" value="Unassembled WGS sequence"/>
</dbReference>
<dbReference type="PANTHER" id="PTHR46796">
    <property type="entry name" value="HTH-TYPE TRANSCRIPTIONAL ACTIVATOR RHAS-RELATED"/>
    <property type="match status" value="1"/>
</dbReference>
<accession>A0ABV2WVL4</accession>
<dbReference type="InterPro" id="IPR018060">
    <property type="entry name" value="HTH_AraC"/>
</dbReference>
<feature type="region of interest" description="Disordered" evidence="4">
    <location>
        <begin position="129"/>
        <end position="173"/>
    </location>
</feature>
<evidence type="ECO:0000259" key="5">
    <source>
        <dbReference type="PROSITE" id="PS01124"/>
    </source>
</evidence>
<evidence type="ECO:0000313" key="6">
    <source>
        <dbReference type="EMBL" id="MEU1954903.1"/>
    </source>
</evidence>
<evidence type="ECO:0000256" key="4">
    <source>
        <dbReference type="SAM" id="MobiDB-lite"/>
    </source>
</evidence>
<dbReference type="RefSeq" id="WP_357154347.1">
    <property type="nucleotide sequence ID" value="NZ_JBEYBF010000018.1"/>
</dbReference>
<keyword evidence="3" id="KW-0804">Transcription</keyword>
<dbReference type="SUPFAM" id="SSF46689">
    <property type="entry name" value="Homeodomain-like"/>
    <property type="match status" value="2"/>
</dbReference>
<sequence>MAGALRARLVHHDAPAWYHAYSDPLVGRALRLLQHNPGHRWTVASLADAVGVSRAAIARRFNALVGEPPMSFLTGWRLSLAADLFRETDHTVDAIARHVGYSNAFALSAAFKRHFGVPPRDYRTGIRRNLAYDTPAPGNRRATRHSSVGDRLFPQPKPSGGHADPHSPAPGIR</sequence>